<dbReference type="Pfam" id="PF00152">
    <property type="entry name" value="tRNA-synt_2"/>
    <property type="match status" value="1"/>
</dbReference>
<comment type="subunit">
    <text evidence="1">Homodimer.</text>
</comment>
<dbReference type="NCBIfam" id="NF006828">
    <property type="entry name" value="PRK09350.1"/>
    <property type="match status" value="1"/>
</dbReference>
<dbReference type="FunFam" id="3.30.930.10:FF:000017">
    <property type="entry name" value="Elongation factor P--(R)-beta-lysine ligase"/>
    <property type="match status" value="1"/>
</dbReference>
<dbReference type="InterPro" id="IPR018149">
    <property type="entry name" value="Lys-tRNA-synth_II_C"/>
</dbReference>
<dbReference type="AlphaFoldDB" id="A0A1Y5HDV4"/>
<keyword evidence="2" id="KW-0436">Ligase</keyword>
<dbReference type="GO" id="GO:0005524">
    <property type="term" value="F:ATP binding"/>
    <property type="evidence" value="ECO:0007669"/>
    <property type="project" value="UniProtKB-KW"/>
</dbReference>
<comment type="catalytic activity">
    <reaction evidence="5">
        <text>D-beta-lysine + L-lysyl-[protein] + ATP = N(6)-((3R)-3,6-diaminohexanoyl)-L-lysyl-[protein] + AMP + diphosphate + H(+)</text>
        <dbReference type="Rhea" id="RHEA:83435"/>
        <dbReference type="Rhea" id="RHEA-COMP:9752"/>
        <dbReference type="Rhea" id="RHEA-COMP:20131"/>
        <dbReference type="ChEBI" id="CHEBI:15378"/>
        <dbReference type="ChEBI" id="CHEBI:29969"/>
        <dbReference type="ChEBI" id="CHEBI:30616"/>
        <dbReference type="ChEBI" id="CHEBI:33019"/>
        <dbReference type="ChEBI" id="CHEBI:84138"/>
        <dbReference type="ChEBI" id="CHEBI:156053"/>
        <dbReference type="ChEBI" id="CHEBI:456215"/>
    </reaction>
    <physiologicalReaction direction="left-to-right" evidence="5">
        <dbReference type="Rhea" id="RHEA:83436"/>
    </physiologicalReaction>
</comment>
<dbReference type="InterPro" id="IPR045864">
    <property type="entry name" value="aa-tRNA-synth_II/BPL/LPL"/>
</dbReference>
<evidence type="ECO:0000256" key="5">
    <source>
        <dbReference type="ARBA" id="ARBA00052794"/>
    </source>
</evidence>
<dbReference type="PANTHER" id="PTHR42918:SF6">
    <property type="entry name" value="ELONGATION FACTOR P--(R)-BETA-LYSINE LIGASE"/>
    <property type="match status" value="1"/>
</dbReference>
<feature type="domain" description="Aminoacyl-transfer RNA synthetases class-II family profile" evidence="6">
    <location>
        <begin position="15"/>
        <end position="303"/>
    </location>
</feature>
<evidence type="ECO:0000313" key="8">
    <source>
        <dbReference type="Proteomes" id="UP000227088"/>
    </source>
</evidence>
<dbReference type="PROSITE" id="PS50862">
    <property type="entry name" value="AA_TRNA_LIGASE_II"/>
    <property type="match status" value="1"/>
</dbReference>
<evidence type="ECO:0000256" key="4">
    <source>
        <dbReference type="ARBA" id="ARBA00022840"/>
    </source>
</evidence>
<dbReference type="PRINTS" id="PR00982">
    <property type="entry name" value="TRNASYNTHLYS"/>
</dbReference>
<keyword evidence="3" id="KW-0547">Nucleotide-binding</keyword>
<dbReference type="InterPro" id="IPR004525">
    <property type="entry name" value="EpmA"/>
</dbReference>
<dbReference type="InterPro" id="IPR004364">
    <property type="entry name" value="Aa-tRNA-synt_II"/>
</dbReference>
<evidence type="ECO:0000256" key="1">
    <source>
        <dbReference type="ARBA" id="ARBA00011738"/>
    </source>
</evidence>
<dbReference type="GO" id="GO:0006430">
    <property type="term" value="P:lysyl-tRNA aminoacylation"/>
    <property type="evidence" value="ECO:0007669"/>
    <property type="project" value="InterPro"/>
</dbReference>
<dbReference type="Gene3D" id="3.30.930.10">
    <property type="entry name" value="Bira Bifunctional Protein, Domain 2"/>
    <property type="match status" value="1"/>
</dbReference>
<keyword evidence="4" id="KW-0067">ATP-binding</keyword>
<dbReference type="GO" id="GO:0000049">
    <property type="term" value="F:tRNA binding"/>
    <property type="evidence" value="ECO:0007669"/>
    <property type="project" value="TreeGrafter"/>
</dbReference>
<accession>A0A1Y5HDV4</accession>
<dbReference type="Proteomes" id="UP000227088">
    <property type="component" value="Unassembled WGS sequence"/>
</dbReference>
<name>A0A1Y5HDV4_OLEAN</name>
<reference evidence="8" key="1">
    <citation type="journal article" date="2017" name="Proc. Natl. Acad. Sci. U.S.A.">
        <title>Simulation of Deepwater Horizon oil plume reveals substrate specialization within a complex community of hydrocarbon degraders.</title>
        <authorList>
            <person name="Hu P."/>
            <person name="Dubinsky E.A."/>
            <person name="Probst A.J."/>
            <person name="Wang J."/>
            <person name="Sieber C.M.K."/>
            <person name="Tom L.M."/>
            <person name="Gardinali P."/>
            <person name="Banfield J.F."/>
            <person name="Atlas R.M."/>
            <person name="Andersen G.L."/>
        </authorList>
    </citation>
    <scope>NUCLEOTIDE SEQUENCE [LARGE SCALE GENOMIC DNA]</scope>
</reference>
<comment type="caution">
    <text evidence="7">The sequence shown here is derived from an EMBL/GenBank/DDBJ whole genome shotgun (WGS) entry which is preliminary data.</text>
</comment>
<sequence>MNWKPSANLAALHARAALNRSIREFFIETNALEVELPILNHAPVADMNIEPIAVSASDVMPKLYLHTSPEYSMKRLLCAGSGDIYALGKVFRAGEAGGRHNPEFTMLEWYRLGMDHQELMHEVADLLDELFNDSDIELEDAPLFLTYQQAVIQYAGLDPFSASDDDIKVLGIELAAGDLELNRDGWLDMIMSHKVEKALPQNQLVFIYNYPASQAALAKLNKDDNGQRFAERFEVYLNGLELANGYHELTDSQEQRQRFEKELKGTGRPMDEKLLAAMADDNTGLPDCAGVAMGIDRILMLQLGVRTIAEVISFSAQSC</sequence>
<evidence type="ECO:0000256" key="3">
    <source>
        <dbReference type="ARBA" id="ARBA00022741"/>
    </source>
</evidence>
<dbReference type="PANTHER" id="PTHR42918">
    <property type="entry name" value="LYSYL-TRNA SYNTHETASE"/>
    <property type="match status" value="1"/>
</dbReference>
<dbReference type="InterPro" id="IPR006195">
    <property type="entry name" value="aa-tRNA-synth_II"/>
</dbReference>
<proteinExistence type="predicted"/>
<organism evidence="7 8">
    <name type="scientific">Oleispira antarctica</name>
    <dbReference type="NCBI Taxonomy" id="188908"/>
    <lineage>
        <taxon>Bacteria</taxon>
        <taxon>Pseudomonadati</taxon>
        <taxon>Pseudomonadota</taxon>
        <taxon>Gammaproteobacteria</taxon>
        <taxon>Oceanospirillales</taxon>
        <taxon>Oceanospirillaceae</taxon>
        <taxon>Oleispira</taxon>
    </lineage>
</organism>
<evidence type="ECO:0000259" key="6">
    <source>
        <dbReference type="PROSITE" id="PS50862"/>
    </source>
</evidence>
<dbReference type="GO" id="GO:0005829">
    <property type="term" value="C:cytosol"/>
    <property type="evidence" value="ECO:0007669"/>
    <property type="project" value="TreeGrafter"/>
</dbReference>
<dbReference type="NCBIfam" id="TIGR00462">
    <property type="entry name" value="genX"/>
    <property type="match status" value="1"/>
</dbReference>
<protein>
    <submittedName>
        <fullName evidence="7">EF-P lysine aminoacylase GenX</fullName>
    </submittedName>
</protein>
<evidence type="ECO:0000313" key="7">
    <source>
        <dbReference type="EMBL" id="OUS33292.1"/>
    </source>
</evidence>
<evidence type="ECO:0000256" key="2">
    <source>
        <dbReference type="ARBA" id="ARBA00022598"/>
    </source>
</evidence>
<gene>
    <name evidence="7" type="ORF">A9R00_13160</name>
</gene>
<dbReference type="GO" id="GO:0004824">
    <property type="term" value="F:lysine-tRNA ligase activity"/>
    <property type="evidence" value="ECO:0007669"/>
    <property type="project" value="InterPro"/>
</dbReference>
<dbReference type="SUPFAM" id="SSF55681">
    <property type="entry name" value="Class II aaRS and biotin synthetases"/>
    <property type="match status" value="1"/>
</dbReference>
<dbReference type="EMBL" id="MABE01000753">
    <property type="protein sequence ID" value="OUS33292.1"/>
    <property type="molecule type" value="Genomic_DNA"/>
</dbReference>